<evidence type="ECO:0000313" key="3">
    <source>
        <dbReference type="Proteomes" id="UP001439008"/>
    </source>
</evidence>
<accession>A0ABV2AJF1</accession>
<organism evidence="2 3">
    <name type="scientific">Bonamia ostreae</name>
    <dbReference type="NCBI Taxonomy" id="126728"/>
    <lineage>
        <taxon>Eukaryota</taxon>
        <taxon>Sar</taxon>
        <taxon>Rhizaria</taxon>
        <taxon>Endomyxa</taxon>
        <taxon>Ascetosporea</taxon>
        <taxon>Haplosporida</taxon>
        <taxon>Bonamia</taxon>
    </lineage>
</organism>
<gene>
    <name evidence="2" type="ORF">MHBO_001393</name>
</gene>
<dbReference type="Proteomes" id="UP001439008">
    <property type="component" value="Unassembled WGS sequence"/>
</dbReference>
<keyword evidence="1" id="KW-0472">Membrane</keyword>
<reference evidence="2 3" key="1">
    <citation type="journal article" date="2024" name="BMC Biol.">
        <title>Comparative genomics of Ascetosporea gives new insight into the evolutionary basis for animal parasitism in Rhizaria.</title>
        <authorList>
            <person name="Hiltunen Thoren M."/>
            <person name="Onut-Brannstrom I."/>
            <person name="Alfjorden A."/>
            <person name="Peckova H."/>
            <person name="Swords F."/>
            <person name="Hooper C."/>
            <person name="Holzer A.S."/>
            <person name="Bass D."/>
            <person name="Burki F."/>
        </authorList>
    </citation>
    <scope>NUCLEOTIDE SEQUENCE [LARGE SCALE GENOMIC DNA]</scope>
    <source>
        <strain evidence="2">20-A016</strain>
    </source>
</reference>
<dbReference type="EMBL" id="JBDODL010000333">
    <property type="protein sequence ID" value="MES1919589.1"/>
    <property type="molecule type" value="Genomic_DNA"/>
</dbReference>
<feature type="transmembrane region" description="Helical" evidence="1">
    <location>
        <begin position="95"/>
        <end position="118"/>
    </location>
</feature>
<comment type="caution">
    <text evidence="2">The sequence shown here is derived from an EMBL/GenBank/DDBJ whole genome shotgun (WGS) entry which is preliminary data.</text>
</comment>
<protein>
    <submittedName>
        <fullName evidence="2">Uncharacterized protein</fullName>
    </submittedName>
</protein>
<proteinExistence type="predicted"/>
<keyword evidence="3" id="KW-1185">Reference proteome</keyword>
<sequence>MSGVWKATILNNKGGRIVEKNGKKYLKTKMLWFLEDGMPPPRKIAYPIHSDFKVNKNGYRACWKNTPIGEWNGRSLFKKDSVMQRINYWGLRCHFLVYATFDYAIAFFVLLVAMLSGLQRISYLHKEHKTSKYQ</sequence>
<keyword evidence="1" id="KW-0812">Transmembrane</keyword>
<evidence type="ECO:0000256" key="1">
    <source>
        <dbReference type="SAM" id="Phobius"/>
    </source>
</evidence>
<evidence type="ECO:0000313" key="2">
    <source>
        <dbReference type="EMBL" id="MES1919589.1"/>
    </source>
</evidence>
<keyword evidence="1" id="KW-1133">Transmembrane helix</keyword>
<name>A0ABV2AJF1_9EUKA</name>